<feature type="transmembrane region" description="Helical" evidence="13">
    <location>
        <begin position="60"/>
        <end position="85"/>
    </location>
</feature>
<dbReference type="GO" id="GO:0042773">
    <property type="term" value="P:ATP synthesis coupled electron transport"/>
    <property type="evidence" value="ECO:0007669"/>
    <property type="project" value="TreeGrafter"/>
</dbReference>
<evidence type="ECO:0000313" key="15">
    <source>
        <dbReference type="EMBL" id="CAB4344655.1"/>
    </source>
</evidence>
<feature type="domain" description="Cytochrome oxidase subunit II copper A binding" evidence="14">
    <location>
        <begin position="139"/>
        <end position="251"/>
    </location>
</feature>
<keyword evidence="8" id="KW-1278">Translocase</keyword>
<dbReference type="SUPFAM" id="SSF49503">
    <property type="entry name" value="Cupredoxins"/>
    <property type="match status" value="1"/>
</dbReference>
<dbReference type="AlphaFoldDB" id="A0A6J7QZX6"/>
<evidence type="ECO:0000313" key="18">
    <source>
        <dbReference type="EMBL" id="CAB4814024.1"/>
    </source>
</evidence>
<dbReference type="InterPro" id="IPR036257">
    <property type="entry name" value="Cyt_c_oxidase_su2_TM_sf"/>
</dbReference>
<comment type="subcellular location">
    <subcellularLocation>
        <location evidence="1">Membrane</location>
        <topology evidence="1">Multi-pass membrane protein</topology>
    </subcellularLocation>
</comment>
<keyword evidence="11" id="KW-0186">Copper</keyword>
<dbReference type="EMBL" id="CAESAD010000016">
    <property type="protein sequence ID" value="CAB4345058.1"/>
    <property type="molecule type" value="Genomic_DNA"/>
</dbReference>
<dbReference type="EC" id="7.1.1.9" evidence="3"/>
<reference evidence="20" key="1">
    <citation type="submission" date="2020-05" db="EMBL/GenBank/DDBJ databases">
        <authorList>
            <person name="Chiriac C."/>
            <person name="Salcher M."/>
            <person name="Ghai R."/>
            <person name="Kavagutti S V."/>
        </authorList>
    </citation>
    <scope>NUCLEOTIDE SEQUENCE</scope>
</reference>
<dbReference type="PROSITE" id="PS00078">
    <property type="entry name" value="COX2"/>
    <property type="match status" value="1"/>
</dbReference>
<evidence type="ECO:0000256" key="5">
    <source>
        <dbReference type="ARBA" id="ARBA00022660"/>
    </source>
</evidence>
<sequence length="257" mass="28555">MSTKERTRGSIGEFIRRPYVRHIFVIWVFVTIAIALFAPVQSRLMGNSASLEMDVVKETMTIFTFWSAPVAGLVISIALYSLFGWRSKGDAAPTEDGSPMRSNSKVVVGWLVGSSILCVMLLVWGLAAMSESHNGSDPAEVHTVNVVGNQWVWNFDYKDDGNFSTPVLYLPVDEPVMFNITSVDVIHSFWIVEMGVKMDANPHETTHMRVTPTELGVFNIRCAELCGLNHSAMFTKVHVVSKSDYKAWVDSMKGSAQ</sequence>
<keyword evidence="7" id="KW-0479">Metal-binding</keyword>
<dbReference type="EMBL" id="CAFAAO010000028">
    <property type="protein sequence ID" value="CAB4814024.1"/>
    <property type="molecule type" value="Genomic_DNA"/>
</dbReference>
<evidence type="ECO:0000313" key="21">
    <source>
        <dbReference type="EMBL" id="CAB5054398.1"/>
    </source>
</evidence>
<dbReference type="InterPro" id="IPR008972">
    <property type="entry name" value="Cupredoxin"/>
</dbReference>
<evidence type="ECO:0000313" key="19">
    <source>
        <dbReference type="EMBL" id="CAB4847095.1"/>
    </source>
</evidence>
<evidence type="ECO:0000256" key="3">
    <source>
        <dbReference type="ARBA" id="ARBA00012949"/>
    </source>
</evidence>
<keyword evidence="9" id="KW-0249">Electron transport</keyword>
<dbReference type="GO" id="GO:0016491">
    <property type="term" value="F:oxidoreductase activity"/>
    <property type="evidence" value="ECO:0007669"/>
    <property type="project" value="InterPro"/>
</dbReference>
<dbReference type="PANTHER" id="PTHR22888">
    <property type="entry name" value="CYTOCHROME C OXIDASE, SUBUNIT II"/>
    <property type="match status" value="1"/>
</dbReference>
<dbReference type="Pfam" id="PF00116">
    <property type="entry name" value="COX2"/>
    <property type="match status" value="1"/>
</dbReference>
<feature type="transmembrane region" description="Helical" evidence="13">
    <location>
        <begin position="106"/>
        <end position="127"/>
    </location>
</feature>
<dbReference type="EMBL" id="CAFBPK010000016">
    <property type="protein sequence ID" value="CAB5022495.1"/>
    <property type="molecule type" value="Genomic_DNA"/>
</dbReference>
<keyword evidence="6 13" id="KW-0812">Transmembrane</keyword>
<dbReference type="NCBIfam" id="TIGR02866">
    <property type="entry name" value="CoxB"/>
    <property type="match status" value="1"/>
</dbReference>
<keyword evidence="5" id="KW-0679">Respiratory chain</keyword>
<organism evidence="20">
    <name type="scientific">freshwater metagenome</name>
    <dbReference type="NCBI Taxonomy" id="449393"/>
    <lineage>
        <taxon>unclassified sequences</taxon>
        <taxon>metagenomes</taxon>
        <taxon>ecological metagenomes</taxon>
    </lineage>
</organism>
<dbReference type="Gene3D" id="2.60.40.420">
    <property type="entry name" value="Cupredoxins - blue copper proteins"/>
    <property type="match status" value="1"/>
</dbReference>
<dbReference type="PROSITE" id="PS50857">
    <property type="entry name" value="COX2_CUA"/>
    <property type="match status" value="1"/>
</dbReference>
<evidence type="ECO:0000256" key="4">
    <source>
        <dbReference type="ARBA" id="ARBA00022448"/>
    </source>
</evidence>
<dbReference type="GO" id="GO:0004129">
    <property type="term" value="F:cytochrome-c oxidase activity"/>
    <property type="evidence" value="ECO:0007669"/>
    <property type="project" value="UniProtKB-EC"/>
</dbReference>
<name>A0A6J7QZX6_9ZZZZ</name>
<evidence type="ECO:0000259" key="14">
    <source>
        <dbReference type="PROSITE" id="PS50857"/>
    </source>
</evidence>
<feature type="transmembrane region" description="Helical" evidence="13">
    <location>
        <begin position="20"/>
        <end position="40"/>
    </location>
</feature>
<evidence type="ECO:0000256" key="7">
    <source>
        <dbReference type="ARBA" id="ARBA00022723"/>
    </source>
</evidence>
<evidence type="ECO:0000256" key="9">
    <source>
        <dbReference type="ARBA" id="ARBA00022982"/>
    </source>
</evidence>
<keyword evidence="4" id="KW-0813">Transport</keyword>
<evidence type="ECO:0000313" key="16">
    <source>
        <dbReference type="EMBL" id="CAB4345058.1"/>
    </source>
</evidence>
<dbReference type="InterPro" id="IPR045187">
    <property type="entry name" value="CcO_II"/>
</dbReference>
<dbReference type="GO" id="GO:0005507">
    <property type="term" value="F:copper ion binding"/>
    <property type="evidence" value="ECO:0007669"/>
    <property type="project" value="InterPro"/>
</dbReference>
<protein>
    <recommendedName>
        <fullName evidence="3">cytochrome-c oxidase</fullName>
        <ecNumber evidence="3">7.1.1.9</ecNumber>
    </recommendedName>
</protein>
<dbReference type="EMBL" id="CAFBIX010000013">
    <property type="protein sequence ID" value="CAB4847095.1"/>
    <property type="molecule type" value="Genomic_DNA"/>
</dbReference>
<evidence type="ECO:0000313" key="17">
    <source>
        <dbReference type="EMBL" id="CAB4704179.1"/>
    </source>
</evidence>
<dbReference type="GO" id="GO:0016020">
    <property type="term" value="C:membrane"/>
    <property type="evidence" value="ECO:0007669"/>
    <property type="project" value="UniProtKB-SubCell"/>
</dbReference>
<evidence type="ECO:0000256" key="6">
    <source>
        <dbReference type="ARBA" id="ARBA00022692"/>
    </source>
</evidence>
<dbReference type="Gene3D" id="1.10.287.90">
    <property type="match status" value="1"/>
</dbReference>
<evidence type="ECO:0000256" key="2">
    <source>
        <dbReference type="ARBA" id="ARBA00007866"/>
    </source>
</evidence>
<keyword evidence="12 13" id="KW-0472">Membrane</keyword>
<evidence type="ECO:0000256" key="8">
    <source>
        <dbReference type="ARBA" id="ARBA00022967"/>
    </source>
</evidence>
<evidence type="ECO:0000256" key="13">
    <source>
        <dbReference type="SAM" id="Phobius"/>
    </source>
</evidence>
<dbReference type="InterPro" id="IPR014222">
    <property type="entry name" value="Cyt_c_oxidase_su2"/>
</dbReference>
<accession>A0A6J7QZX6</accession>
<dbReference type="EMBL" id="CAEZYC010000017">
    <property type="protein sequence ID" value="CAB4704179.1"/>
    <property type="molecule type" value="Genomic_DNA"/>
</dbReference>
<proteinExistence type="inferred from homology"/>
<dbReference type="EMBL" id="CAFBQG010000183">
    <property type="protein sequence ID" value="CAB5054398.1"/>
    <property type="molecule type" value="Genomic_DNA"/>
</dbReference>
<dbReference type="InterPro" id="IPR001505">
    <property type="entry name" value="Copper_CuA"/>
</dbReference>
<gene>
    <name evidence="17" type="ORF">UFOPK2648_00490</name>
    <name evidence="18" type="ORF">UFOPK3037_01527</name>
    <name evidence="19" type="ORF">UFOPK3278_00514</name>
    <name evidence="15" type="ORF">UFOPK3406_01394</name>
    <name evidence="16" type="ORF">UFOPK3925_01482</name>
    <name evidence="20" type="ORF">UFOPK4097_01021</name>
    <name evidence="21" type="ORF">UFOPK4301_01217</name>
</gene>
<evidence type="ECO:0000256" key="12">
    <source>
        <dbReference type="ARBA" id="ARBA00023136"/>
    </source>
</evidence>
<dbReference type="InterPro" id="IPR002429">
    <property type="entry name" value="CcO_II-like_C"/>
</dbReference>
<dbReference type="EMBL" id="CAESAI010000058">
    <property type="protein sequence ID" value="CAB4344655.1"/>
    <property type="molecule type" value="Genomic_DNA"/>
</dbReference>
<dbReference type="PANTHER" id="PTHR22888:SF9">
    <property type="entry name" value="CYTOCHROME C OXIDASE SUBUNIT 2"/>
    <property type="match status" value="1"/>
</dbReference>
<evidence type="ECO:0000256" key="11">
    <source>
        <dbReference type="ARBA" id="ARBA00023008"/>
    </source>
</evidence>
<evidence type="ECO:0000256" key="1">
    <source>
        <dbReference type="ARBA" id="ARBA00004141"/>
    </source>
</evidence>
<evidence type="ECO:0000256" key="10">
    <source>
        <dbReference type="ARBA" id="ARBA00022989"/>
    </source>
</evidence>
<comment type="similarity">
    <text evidence="2">Belongs to the cytochrome c oxidase subunit 2 family.</text>
</comment>
<evidence type="ECO:0000313" key="20">
    <source>
        <dbReference type="EMBL" id="CAB5022495.1"/>
    </source>
</evidence>
<keyword evidence="10 13" id="KW-1133">Transmembrane helix</keyword>